<proteinExistence type="inferred from homology"/>
<dbReference type="Gene3D" id="3.50.50.60">
    <property type="entry name" value="FAD/NAD(P)-binding domain"/>
    <property type="match status" value="1"/>
</dbReference>
<feature type="domain" description="FAD dependent oxidoreductase" evidence="6">
    <location>
        <begin position="8"/>
        <end position="393"/>
    </location>
</feature>
<reference evidence="7 8" key="1">
    <citation type="submission" date="2019-02" db="EMBL/GenBank/DDBJ databases">
        <title>Draft genome sequences of novel Actinobacteria.</title>
        <authorList>
            <person name="Sahin N."/>
            <person name="Ay H."/>
            <person name="Saygin H."/>
        </authorList>
    </citation>
    <scope>NUCLEOTIDE SEQUENCE [LARGE SCALE GENOMIC DNA]</scope>
    <source>
        <strain evidence="7 8">8K307</strain>
    </source>
</reference>
<evidence type="ECO:0000256" key="1">
    <source>
        <dbReference type="ARBA" id="ARBA00001974"/>
    </source>
</evidence>
<dbReference type="InterPro" id="IPR036188">
    <property type="entry name" value="FAD/NAD-bd_sf"/>
</dbReference>
<dbReference type="EMBL" id="SMLB01000011">
    <property type="protein sequence ID" value="TDD70035.1"/>
    <property type="molecule type" value="Genomic_DNA"/>
</dbReference>
<dbReference type="Pfam" id="PF01266">
    <property type="entry name" value="DAO"/>
    <property type="match status" value="1"/>
</dbReference>
<gene>
    <name evidence="7" type="primary">lhgO</name>
    <name evidence="7" type="ORF">E1262_10710</name>
</gene>
<dbReference type="GO" id="GO:0047545">
    <property type="term" value="F:(S)-2-hydroxyglutarate dehydrogenase activity"/>
    <property type="evidence" value="ECO:0007669"/>
    <property type="project" value="TreeGrafter"/>
</dbReference>
<dbReference type="SUPFAM" id="SSF51905">
    <property type="entry name" value="FAD/NAD(P)-binding domain"/>
    <property type="match status" value="1"/>
</dbReference>
<dbReference type="Proteomes" id="UP000295217">
    <property type="component" value="Unassembled WGS sequence"/>
</dbReference>
<dbReference type="AlphaFoldDB" id="A0A4R5AE90"/>
<dbReference type="InterPro" id="IPR006076">
    <property type="entry name" value="FAD-dep_OxRdtase"/>
</dbReference>
<dbReference type="PANTHER" id="PTHR43104:SF2">
    <property type="entry name" value="L-2-HYDROXYGLUTARATE DEHYDROGENASE, MITOCHONDRIAL"/>
    <property type="match status" value="1"/>
</dbReference>
<evidence type="ECO:0000256" key="4">
    <source>
        <dbReference type="ARBA" id="ARBA00023002"/>
    </source>
</evidence>
<keyword evidence="8" id="KW-1185">Reference proteome</keyword>
<evidence type="ECO:0000313" key="7">
    <source>
        <dbReference type="EMBL" id="TDD70035.1"/>
    </source>
</evidence>
<keyword evidence="3" id="KW-0274">FAD</keyword>
<dbReference type="NCBIfam" id="NF008726">
    <property type="entry name" value="PRK11728.1"/>
    <property type="match status" value="1"/>
</dbReference>
<evidence type="ECO:0000256" key="5">
    <source>
        <dbReference type="ARBA" id="ARBA00037941"/>
    </source>
</evidence>
<organism evidence="7 8">
    <name type="scientific">Jiangella aurantiaca</name>
    <dbReference type="NCBI Taxonomy" id="2530373"/>
    <lineage>
        <taxon>Bacteria</taxon>
        <taxon>Bacillati</taxon>
        <taxon>Actinomycetota</taxon>
        <taxon>Actinomycetes</taxon>
        <taxon>Jiangellales</taxon>
        <taxon>Jiangellaceae</taxon>
        <taxon>Jiangella</taxon>
    </lineage>
</organism>
<dbReference type="EC" id="1.1.3.-" evidence="7"/>
<keyword evidence="2" id="KW-0285">Flavoprotein</keyword>
<comment type="cofactor">
    <cofactor evidence="1">
        <name>FAD</name>
        <dbReference type="ChEBI" id="CHEBI:57692"/>
    </cofactor>
</comment>
<dbReference type="OrthoDB" id="9801699at2"/>
<evidence type="ECO:0000313" key="8">
    <source>
        <dbReference type="Proteomes" id="UP000295217"/>
    </source>
</evidence>
<evidence type="ECO:0000259" key="6">
    <source>
        <dbReference type="Pfam" id="PF01266"/>
    </source>
</evidence>
<dbReference type="RefSeq" id="WP_132103125.1">
    <property type="nucleotide sequence ID" value="NZ_SMLB01000011.1"/>
</dbReference>
<dbReference type="PANTHER" id="PTHR43104">
    <property type="entry name" value="L-2-HYDROXYGLUTARATE DEHYDROGENASE, MITOCHONDRIAL"/>
    <property type="match status" value="1"/>
</dbReference>
<evidence type="ECO:0000256" key="3">
    <source>
        <dbReference type="ARBA" id="ARBA00022827"/>
    </source>
</evidence>
<name>A0A4R5AE90_9ACTN</name>
<evidence type="ECO:0000256" key="2">
    <source>
        <dbReference type="ARBA" id="ARBA00022630"/>
    </source>
</evidence>
<protein>
    <submittedName>
        <fullName evidence="7">L-2-hydroxyglutarate oxidase</fullName>
        <ecNumber evidence="7">1.1.3.-</ecNumber>
    </submittedName>
</protein>
<accession>A0A4R5AE90</accession>
<sequence length="401" mass="42950">MSVPSSFAVVGGGIVGSAIARALARSSDGATVTVLEKEPEPALHQTRRNSGVVHAGIYYTPGSAKARFSRRGVGLLRAYCEEKGLTYDECGKVIVALDETQRSRLDDLHKRAVANDVPGVRMLDADGLAELEPHVRGVAGLHSPTTAIVDFAAIAAALLADAADAGGTVRTGFEVTGFHQSNDEVRVTGASGETLAFDRVVVCAGLQSDRLARLAGDDPYPRIVPFRGEFALLRHDKRHLVNGLVYPVPDPRYPFLGVHLTKRVDGEVMVGPNAVLALAREGYRKRDIDPAELIRLARWSGFRRFAWANRRTAVQELYGSMSRRRFAAAARQYLPTLTADDLVPAPAGIRAQAMDADGTLVDDFRSSRCGNVLCIRNAPSPAATACLAIADDVVAELLGSD</sequence>
<dbReference type="Gene3D" id="3.30.9.10">
    <property type="entry name" value="D-Amino Acid Oxidase, subunit A, domain 2"/>
    <property type="match status" value="1"/>
</dbReference>
<dbReference type="GO" id="GO:0005737">
    <property type="term" value="C:cytoplasm"/>
    <property type="evidence" value="ECO:0007669"/>
    <property type="project" value="TreeGrafter"/>
</dbReference>
<keyword evidence="4 7" id="KW-0560">Oxidoreductase</keyword>
<comment type="caution">
    <text evidence="7">The sequence shown here is derived from an EMBL/GenBank/DDBJ whole genome shotgun (WGS) entry which is preliminary data.</text>
</comment>
<comment type="similarity">
    <text evidence="5">Belongs to the L2HGDH family.</text>
</comment>